<evidence type="ECO:0000313" key="2">
    <source>
        <dbReference type="Proteomes" id="UP001165444"/>
    </source>
</evidence>
<evidence type="ECO:0008006" key="3">
    <source>
        <dbReference type="Google" id="ProtNLM"/>
    </source>
</evidence>
<name>A0ABT0C5W5_9BACT</name>
<dbReference type="EMBL" id="JAKZMM010000081">
    <property type="protein sequence ID" value="MCJ2382408.1"/>
    <property type="molecule type" value="Genomic_DNA"/>
</dbReference>
<gene>
    <name evidence="1" type="ORF">MUN53_17660</name>
</gene>
<dbReference type="RefSeq" id="WP_243326708.1">
    <property type="nucleotide sequence ID" value="NZ_JAKZMM010000081.1"/>
</dbReference>
<keyword evidence="2" id="KW-1185">Reference proteome</keyword>
<dbReference type="InterPro" id="IPR011042">
    <property type="entry name" value="6-blade_b-propeller_TolB-like"/>
</dbReference>
<dbReference type="Proteomes" id="UP001165444">
    <property type="component" value="Unassembled WGS sequence"/>
</dbReference>
<organism evidence="1 2">
    <name type="scientific">Parabacteroides faecalis</name>
    <dbReference type="NCBI Taxonomy" id="2924040"/>
    <lineage>
        <taxon>Bacteria</taxon>
        <taxon>Pseudomonadati</taxon>
        <taxon>Bacteroidota</taxon>
        <taxon>Bacteroidia</taxon>
        <taxon>Bacteroidales</taxon>
        <taxon>Tannerellaceae</taxon>
        <taxon>Parabacteroides</taxon>
    </lineage>
</organism>
<protein>
    <recommendedName>
        <fullName evidence="3">Cytochrome c binding protein</fullName>
    </recommendedName>
</protein>
<reference evidence="1 2" key="1">
    <citation type="submission" date="2022-03" db="EMBL/GenBank/DDBJ databases">
        <title>Parabacteroides sp. nov. isolated from swine feces.</title>
        <authorList>
            <person name="Bak J.E."/>
        </authorList>
    </citation>
    <scope>NUCLEOTIDE SEQUENCE [LARGE SCALE GENOMIC DNA]</scope>
    <source>
        <strain evidence="1 2">AGMB00274</strain>
    </source>
</reference>
<evidence type="ECO:0000313" key="1">
    <source>
        <dbReference type="EMBL" id="MCJ2382408.1"/>
    </source>
</evidence>
<dbReference type="Gene3D" id="2.120.10.30">
    <property type="entry name" value="TolB, C-terminal domain"/>
    <property type="match status" value="1"/>
</dbReference>
<dbReference type="SUPFAM" id="SSF82171">
    <property type="entry name" value="DPP6 N-terminal domain-like"/>
    <property type="match status" value="1"/>
</dbReference>
<dbReference type="InterPro" id="IPR015943">
    <property type="entry name" value="WD40/YVTN_repeat-like_dom_sf"/>
</dbReference>
<dbReference type="Gene3D" id="2.130.10.10">
    <property type="entry name" value="YVTN repeat-like/Quinoprotein amine dehydrogenase"/>
    <property type="match status" value="1"/>
</dbReference>
<proteinExistence type="predicted"/>
<accession>A0ABT0C5W5</accession>
<dbReference type="InterPro" id="IPR011659">
    <property type="entry name" value="WD40"/>
</dbReference>
<dbReference type="Pfam" id="PF07676">
    <property type="entry name" value="PD40"/>
    <property type="match status" value="2"/>
</dbReference>
<sequence length="495" mass="57317">METDYINQHKRNLVYALFCCLLLTACSWGTQRPEKASSQAEEPEIFPDYRDVTVPVNISPLNFRLTREADHQYVLITGEKGGRLECDGQRSLRFDPDAWRKLLEENAGSSLTLTCSSREAGGWKTWKSFQIHVDERPIDSHLVYRLIEPGYEKWHIVGIYQRDLESFDEKTIIRNDMTGYNCINCHSFCMNDPNRMMLHMRAVHDGTYIIRGKEIERLKTKTKQTISNLTYPYWHPSGKYITTSVNDIKQFFHAVKEKKMEVFDLESDVVVYDVEQHKILSAASLITKDAFETFPAFSLDGKWLYFCSAPAREMPADYDKVRYHICRVAFDAGKGALQLPVDTLVRADSLSYTFPRISPDGRFLMYTETAYGQFPVWHKDAEIRMLELETRQPVDMTLLNSADTESYHSWSSQSDWVVFSSRRDNGLYTLPYICRIQADGRPAKPFLLPQEDSEKYDYQLYSYNLPELVTGEVTISPYAIQQRAHEGPTTQVAFE</sequence>
<comment type="caution">
    <text evidence="1">The sequence shown here is derived from an EMBL/GenBank/DDBJ whole genome shotgun (WGS) entry which is preliminary data.</text>
</comment>